<evidence type="ECO:0000313" key="1">
    <source>
        <dbReference type="EMBL" id="CAF1155338.1"/>
    </source>
</evidence>
<accession>A0A814T0Q9</accession>
<name>A0A814T0Q9_9BILA</name>
<gene>
    <name evidence="2" type="ORF">JBS370_LOCUS16539</name>
    <name evidence="1" type="ORF">ZHD862_LOCUS20389</name>
</gene>
<reference evidence="1" key="1">
    <citation type="submission" date="2021-02" db="EMBL/GenBank/DDBJ databases">
        <authorList>
            <person name="Nowell W R."/>
        </authorList>
    </citation>
    <scope>NUCLEOTIDE SEQUENCE</scope>
</reference>
<evidence type="ECO:0000313" key="3">
    <source>
        <dbReference type="Proteomes" id="UP000663864"/>
    </source>
</evidence>
<dbReference type="EMBL" id="CAJNOT010001157">
    <property type="protein sequence ID" value="CAF1155338.1"/>
    <property type="molecule type" value="Genomic_DNA"/>
</dbReference>
<evidence type="ECO:0000313" key="2">
    <source>
        <dbReference type="EMBL" id="CAF3822312.1"/>
    </source>
</evidence>
<dbReference type="EMBL" id="CAJOBD010001672">
    <property type="protein sequence ID" value="CAF3822312.1"/>
    <property type="molecule type" value="Genomic_DNA"/>
</dbReference>
<dbReference type="AlphaFoldDB" id="A0A814T0Q9"/>
<comment type="caution">
    <text evidence="1">The sequence shown here is derived from an EMBL/GenBank/DDBJ whole genome shotgun (WGS) entry which is preliminary data.</text>
</comment>
<dbReference type="Proteomes" id="UP000663864">
    <property type="component" value="Unassembled WGS sequence"/>
</dbReference>
<proteinExistence type="predicted"/>
<sequence length="68" mass="7789">MRVVAREAYPTTGYILHRVNESLDDHSLINEHYLALDIIAREAKSIGFTFLFSQELDGDYDIAVFVNN</sequence>
<protein>
    <submittedName>
        <fullName evidence="1">Uncharacterized protein</fullName>
    </submittedName>
</protein>
<dbReference type="Proteomes" id="UP000663836">
    <property type="component" value="Unassembled WGS sequence"/>
</dbReference>
<organism evidence="1 3">
    <name type="scientific">Rotaria sordida</name>
    <dbReference type="NCBI Taxonomy" id="392033"/>
    <lineage>
        <taxon>Eukaryota</taxon>
        <taxon>Metazoa</taxon>
        <taxon>Spiralia</taxon>
        <taxon>Gnathifera</taxon>
        <taxon>Rotifera</taxon>
        <taxon>Eurotatoria</taxon>
        <taxon>Bdelloidea</taxon>
        <taxon>Philodinida</taxon>
        <taxon>Philodinidae</taxon>
        <taxon>Rotaria</taxon>
    </lineage>
</organism>